<organism evidence="9 10">
    <name type="scientific">Candidatus Xianfuyuplasma coldseepsis</name>
    <dbReference type="NCBI Taxonomy" id="2782163"/>
    <lineage>
        <taxon>Bacteria</taxon>
        <taxon>Bacillati</taxon>
        <taxon>Mycoplasmatota</taxon>
        <taxon>Mollicutes</taxon>
        <taxon>Candidatus Izemoplasmatales</taxon>
        <taxon>Candidatus Izemoplasmataceae</taxon>
        <taxon>Candidatus Xianfuyuplasma</taxon>
    </lineage>
</organism>
<gene>
    <name evidence="9" type="ORF">G4Z02_07950</name>
</gene>
<dbReference type="GO" id="GO:0005737">
    <property type="term" value="C:cytoplasm"/>
    <property type="evidence" value="ECO:0007669"/>
    <property type="project" value="TreeGrafter"/>
</dbReference>
<comment type="pathway">
    <text evidence="1">Amino-acid biosynthesis; L-phenylalanine biosynthesis; phenylpyruvate from prephenate: step 1/1.</text>
</comment>
<dbReference type="PANTHER" id="PTHR21022">
    <property type="entry name" value="PREPHENATE DEHYDRATASE P PROTEIN"/>
    <property type="match status" value="1"/>
</dbReference>
<evidence type="ECO:0000256" key="2">
    <source>
        <dbReference type="ARBA" id="ARBA00013147"/>
    </source>
</evidence>
<evidence type="ECO:0000256" key="6">
    <source>
        <dbReference type="ARBA" id="ARBA00023239"/>
    </source>
</evidence>
<evidence type="ECO:0000256" key="7">
    <source>
        <dbReference type="ARBA" id="ARBA00047848"/>
    </source>
</evidence>
<protein>
    <recommendedName>
        <fullName evidence="2">prephenate dehydratase</fullName>
        <ecNumber evidence="2">4.2.1.51</ecNumber>
    </recommendedName>
</protein>
<keyword evidence="3" id="KW-0028">Amino-acid biosynthesis</keyword>
<keyword evidence="6" id="KW-0456">Lyase</keyword>
<evidence type="ECO:0000259" key="8">
    <source>
        <dbReference type="PROSITE" id="PS51171"/>
    </source>
</evidence>
<keyword evidence="4" id="KW-0057">Aromatic amino acid biosynthesis</keyword>
<sequence length="268" mass="30537">MIGYLGPEGSYSYFAGATFYIKEDLVPYNNIGRLFYALEQEEVDGIVVPLENMKFGTSFDVLGRIHHNHYHITRVIMLDIVLHVVSSGTTPSAIQKLYATEDSINEAYNTLKQELGKYEKHYVSSNKSAYEVLEQSQENTIGAVLSNQEMLGQYNVVLNNIRDTKENMHKFILVEKSLKVTGFHNRTLIACCPKFNHVGALYDVLHEFVIRGINIVKLLSLPTISTQKEMIFYIELEGNIEHETISEALAMVRYKSSFITILGSYYEK</sequence>
<dbReference type="Pfam" id="PF00800">
    <property type="entry name" value="PDT"/>
    <property type="match status" value="1"/>
</dbReference>
<name>A0A7L7KV86_9MOLU</name>
<reference evidence="9 10" key="1">
    <citation type="submission" date="2020-02" db="EMBL/GenBank/DDBJ databases">
        <authorList>
            <person name="Zheng R.K."/>
            <person name="Sun C.M."/>
        </authorList>
    </citation>
    <scope>NUCLEOTIDE SEQUENCE [LARGE SCALE GENOMIC DNA]</scope>
    <source>
        <strain evidence="10">zrk13</strain>
    </source>
</reference>
<dbReference type="CDD" id="cd04905">
    <property type="entry name" value="ACT_CM-PDT"/>
    <property type="match status" value="1"/>
</dbReference>
<dbReference type="KEGG" id="xcl:G4Z02_07950"/>
<accession>A0A7L7KV86</accession>
<evidence type="ECO:0000256" key="1">
    <source>
        <dbReference type="ARBA" id="ARBA00004741"/>
    </source>
</evidence>
<dbReference type="Proteomes" id="UP000514720">
    <property type="component" value="Chromosome"/>
</dbReference>
<evidence type="ECO:0000256" key="4">
    <source>
        <dbReference type="ARBA" id="ARBA00023141"/>
    </source>
</evidence>
<dbReference type="RefSeq" id="WP_258877481.1">
    <property type="nucleotide sequence ID" value="NZ_CP048914.1"/>
</dbReference>
<dbReference type="GO" id="GO:0009094">
    <property type="term" value="P:L-phenylalanine biosynthetic process"/>
    <property type="evidence" value="ECO:0007669"/>
    <property type="project" value="UniProtKB-UniPathway"/>
</dbReference>
<dbReference type="PROSITE" id="PS51171">
    <property type="entry name" value="PREPHENATE_DEHYDR_3"/>
    <property type="match status" value="1"/>
</dbReference>
<dbReference type="Gene3D" id="3.40.190.10">
    <property type="entry name" value="Periplasmic binding protein-like II"/>
    <property type="match status" value="2"/>
</dbReference>
<dbReference type="InterPro" id="IPR045865">
    <property type="entry name" value="ACT-like_dom_sf"/>
</dbReference>
<dbReference type="EMBL" id="CP048914">
    <property type="protein sequence ID" value="QMS85678.1"/>
    <property type="molecule type" value="Genomic_DNA"/>
</dbReference>
<evidence type="ECO:0000256" key="3">
    <source>
        <dbReference type="ARBA" id="ARBA00022605"/>
    </source>
</evidence>
<dbReference type="AlphaFoldDB" id="A0A7L7KV86"/>
<dbReference type="UniPathway" id="UPA00121">
    <property type="reaction ID" value="UER00345"/>
</dbReference>
<keyword evidence="10" id="KW-1185">Reference proteome</keyword>
<dbReference type="SUPFAM" id="SSF55021">
    <property type="entry name" value="ACT-like"/>
    <property type="match status" value="1"/>
</dbReference>
<keyword evidence="5" id="KW-0584">Phenylalanine biosynthesis</keyword>
<feature type="domain" description="Prephenate dehydratase" evidence="8">
    <location>
        <begin position="1"/>
        <end position="176"/>
    </location>
</feature>
<dbReference type="EC" id="4.2.1.51" evidence="2"/>
<evidence type="ECO:0000256" key="5">
    <source>
        <dbReference type="ARBA" id="ARBA00023222"/>
    </source>
</evidence>
<dbReference type="PANTHER" id="PTHR21022:SF19">
    <property type="entry name" value="PREPHENATE DEHYDRATASE-RELATED"/>
    <property type="match status" value="1"/>
</dbReference>
<dbReference type="Gene3D" id="3.30.70.260">
    <property type="match status" value="1"/>
</dbReference>
<dbReference type="SUPFAM" id="SSF53850">
    <property type="entry name" value="Periplasmic binding protein-like II"/>
    <property type="match status" value="1"/>
</dbReference>
<evidence type="ECO:0000313" key="9">
    <source>
        <dbReference type="EMBL" id="QMS85678.1"/>
    </source>
</evidence>
<evidence type="ECO:0000313" key="10">
    <source>
        <dbReference type="Proteomes" id="UP000514720"/>
    </source>
</evidence>
<dbReference type="InterPro" id="IPR001086">
    <property type="entry name" value="Preph_deHydtase"/>
</dbReference>
<dbReference type="GO" id="GO:0004664">
    <property type="term" value="F:prephenate dehydratase activity"/>
    <property type="evidence" value="ECO:0007669"/>
    <property type="project" value="UniProtKB-EC"/>
</dbReference>
<comment type="catalytic activity">
    <reaction evidence="7">
        <text>prephenate + H(+) = 3-phenylpyruvate + CO2 + H2O</text>
        <dbReference type="Rhea" id="RHEA:21648"/>
        <dbReference type="ChEBI" id="CHEBI:15377"/>
        <dbReference type="ChEBI" id="CHEBI:15378"/>
        <dbReference type="ChEBI" id="CHEBI:16526"/>
        <dbReference type="ChEBI" id="CHEBI:18005"/>
        <dbReference type="ChEBI" id="CHEBI:29934"/>
        <dbReference type="EC" id="4.2.1.51"/>
    </reaction>
</comment>
<proteinExistence type="predicted"/>